<name>A0A0C3CR97_HEBCY</name>
<dbReference type="Proteomes" id="UP000053424">
    <property type="component" value="Unassembled WGS sequence"/>
</dbReference>
<dbReference type="EMBL" id="KN831771">
    <property type="protein sequence ID" value="KIM46436.1"/>
    <property type="molecule type" value="Genomic_DNA"/>
</dbReference>
<keyword evidence="2" id="KW-1185">Reference proteome</keyword>
<proteinExistence type="predicted"/>
<protein>
    <submittedName>
        <fullName evidence="1">Uncharacterized protein</fullName>
    </submittedName>
</protein>
<organism evidence="1 2">
    <name type="scientific">Hebeloma cylindrosporum</name>
    <dbReference type="NCBI Taxonomy" id="76867"/>
    <lineage>
        <taxon>Eukaryota</taxon>
        <taxon>Fungi</taxon>
        <taxon>Dikarya</taxon>
        <taxon>Basidiomycota</taxon>
        <taxon>Agaricomycotina</taxon>
        <taxon>Agaricomycetes</taxon>
        <taxon>Agaricomycetidae</taxon>
        <taxon>Agaricales</taxon>
        <taxon>Agaricineae</taxon>
        <taxon>Hymenogastraceae</taxon>
        <taxon>Hebeloma</taxon>
    </lineage>
</organism>
<evidence type="ECO:0000313" key="2">
    <source>
        <dbReference type="Proteomes" id="UP000053424"/>
    </source>
</evidence>
<evidence type="ECO:0000313" key="1">
    <source>
        <dbReference type="EMBL" id="KIM46436.1"/>
    </source>
</evidence>
<reference evidence="2" key="2">
    <citation type="submission" date="2015-01" db="EMBL/GenBank/DDBJ databases">
        <title>Evolutionary Origins and Diversification of the Mycorrhizal Mutualists.</title>
        <authorList>
            <consortium name="DOE Joint Genome Institute"/>
            <consortium name="Mycorrhizal Genomics Consortium"/>
            <person name="Kohler A."/>
            <person name="Kuo A."/>
            <person name="Nagy L.G."/>
            <person name="Floudas D."/>
            <person name="Copeland A."/>
            <person name="Barry K.W."/>
            <person name="Cichocki N."/>
            <person name="Veneault-Fourrey C."/>
            <person name="LaButti K."/>
            <person name="Lindquist E.A."/>
            <person name="Lipzen A."/>
            <person name="Lundell T."/>
            <person name="Morin E."/>
            <person name="Murat C."/>
            <person name="Riley R."/>
            <person name="Ohm R."/>
            <person name="Sun H."/>
            <person name="Tunlid A."/>
            <person name="Henrissat B."/>
            <person name="Grigoriev I.V."/>
            <person name="Hibbett D.S."/>
            <person name="Martin F."/>
        </authorList>
    </citation>
    <scope>NUCLEOTIDE SEQUENCE [LARGE SCALE GENOMIC DNA]</scope>
    <source>
        <strain evidence="2">h7</strain>
    </source>
</reference>
<gene>
    <name evidence="1" type="ORF">M413DRAFT_441528</name>
</gene>
<sequence length="81" mass="9346">MASFMPSLSIIAMLRGRCSDWVWILEDLVEFLECSSSFHCTEEMEVFWIQNLWDRTLIDIRPIPFGKENPECRNASSGDSG</sequence>
<reference evidence="1 2" key="1">
    <citation type="submission" date="2014-04" db="EMBL/GenBank/DDBJ databases">
        <authorList>
            <consortium name="DOE Joint Genome Institute"/>
            <person name="Kuo A."/>
            <person name="Gay G."/>
            <person name="Dore J."/>
            <person name="Kohler A."/>
            <person name="Nagy L.G."/>
            <person name="Floudas D."/>
            <person name="Copeland A."/>
            <person name="Barry K.W."/>
            <person name="Cichocki N."/>
            <person name="Veneault-Fourrey C."/>
            <person name="LaButti K."/>
            <person name="Lindquist E.A."/>
            <person name="Lipzen A."/>
            <person name="Lundell T."/>
            <person name="Morin E."/>
            <person name="Murat C."/>
            <person name="Sun H."/>
            <person name="Tunlid A."/>
            <person name="Henrissat B."/>
            <person name="Grigoriev I.V."/>
            <person name="Hibbett D.S."/>
            <person name="Martin F."/>
            <person name="Nordberg H.P."/>
            <person name="Cantor M.N."/>
            <person name="Hua S.X."/>
        </authorList>
    </citation>
    <scope>NUCLEOTIDE SEQUENCE [LARGE SCALE GENOMIC DNA]</scope>
    <source>
        <strain evidence="2">h7</strain>
    </source>
</reference>
<dbReference type="AlphaFoldDB" id="A0A0C3CR97"/>
<dbReference type="HOGENOM" id="CLU_2574152_0_0_1"/>
<accession>A0A0C3CR97</accession>